<dbReference type="InterPro" id="IPR036864">
    <property type="entry name" value="Zn2-C6_fun-type_DNA-bd_sf"/>
</dbReference>
<reference evidence="3" key="1">
    <citation type="journal article" date="2023" name="Mol. Phylogenet. Evol.">
        <title>Genome-scale phylogeny and comparative genomics of the fungal order Sordariales.</title>
        <authorList>
            <person name="Hensen N."/>
            <person name="Bonometti L."/>
            <person name="Westerberg I."/>
            <person name="Brannstrom I.O."/>
            <person name="Guillou S."/>
            <person name="Cros-Aarteil S."/>
            <person name="Calhoun S."/>
            <person name="Haridas S."/>
            <person name="Kuo A."/>
            <person name="Mondo S."/>
            <person name="Pangilinan J."/>
            <person name="Riley R."/>
            <person name="LaButti K."/>
            <person name="Andreopoulos B."/>
            <person name="Lipzen A."/>
            <person name="Chen C."/>
            <person name="Yan M."/>
            <person name="Daum C."/>
            <person name="Ng V."/>
            <person name="Clum A."/>
            <person name="Steindorff A."/>
            <person name="Ohm R.A."/>
            <person name="Martin F."/>
            <person name="Silar P."/>
            <person name="Natvig D.O."/>
            <person name="Lalanne C."/>
            <person name="Gautier V."/>
            <person name="Ament-Velasquez S.L."/>
            <person name="Kruys A."/>
            <person name="Hutchinson M.I."/>
            <person name="Powell A.J."/>
            <person name="Barry K."/>
            <person name="Miller A.N."/>
            <person name="Grigoriev I.V."/>
            <person name="Debuchy R."/>
            <person name="Gladieux P."/>
            <person name="Hiltunen Thoren M."/>
            <person name="Johannesson H."/>
        </authorList>
    </citation>
    <scope>NUCLEOTIDE SEQUENCE</scope>
    <source>
        <strain evidence="3">CBS 757.83</strain>
    </source>
</reference>
<accession>A0AAN6Q630</accession>
<name>A0AAN6Q630_9PEZI</name>
<reference evidence="3" key="2">
    <citation type="submission" date="2023-05" db="EMBL/GenBank/DDBJ databases">
        <authorList>
            <consortium name="Lawrence Berkeley National Laboratory"/>
            <person name="Steindorff A."/>
            <person name="Hensen N."/>
            <person name="Bonometti L."/>
            <person name="Westerberg I."/>
            <person name="Brannstrom I.O."/>
            <person name="Guillou S."/>
            <person name="Cros-Aarteil S."/>
            <person name="Calhoun S."/>
            <person name="Haridas S."/>
            <person name="Kuo A."/>
            <person name="Mondo S."/>
            <person name="Pangilinan J."/>
            <person name="Riley R."/>
            <person name="Labutti K."/>
            <person name="Andreopoulos B."/>
            <person name="Lipzen A."/>
            <person name="Chen C."/>
            <person name="Yanf M."/>
            <person name="Daum C."/>
            <person name="Ng V."/>
            <person name="Clum A."/>
            <person name="Ohm R."/>
            <person name="Martin F."/>
            <person name="Silar P."/>
            <person name="Natvig D."/>
            <person name="Lalanne C."/>
            <person name="Gautier V."/>
            <person name="Ament-Velasquez S.L."/>
            <person name="Kruys A."/>
            <person name="Hutchinson M.I."/>
            <person name="Powell A.J."/>
            <person name="Barry K."/>
            <person name="Miller A.N."/>
            <person name="Grigoriev I.V."/>
            <person name="Debuchy R."/>
            <person name="Gladieux P."/>
            <person name="Thoren M.H."/>
            <person name="Johannesson H."/>
        </authorList>
    </citation>
    <scope>NUCLEOTIDE SEQUENCE</scope>
    <source>
        <strain evidence="3">CBS 757.83</strain>
    </source>
</reference>
<comment type="caution">
    <text evidence="3">The sequence shown here is derived from an EMBL/GenBank/DDBJ whole genome shotgun (WGS) entry which is preliminary data.</text>
</comment>
<dbReference type="SUPFAM" id="SSF57701">
    <property type="entry name" value="Zn2/Cys6 DNA-binding domain"/>
    <property type="match status" value="1"/>
</dbReference>
<dbReference type="AlphaFoldDB" id="A0AAN6Q630"/>
<protein>
    <recommendedName>
        <fullName evidence="2">Zn(2)-C6 fungal-type domain-containing protein</fullName>
    </recommendedName>
</protein>
<feature type="domain" description="Zn(2)-C6 fungal-type" evidence="2">
    <location>
        <begin position="39"/>
        <end position="70"/>
    </location>
</feature>
<keyword evidence="4" id="KW-1185">Reference proteome</keyword>
<dbReference type="Proteomes" id="UP001305647">
    <property type="component" value="Unassembled WGS sequence"/>
</dbReference>
<evidence type="ECO:0000313" key="4">
    <source>
        <dbReference type="Proteomes" id="UP001305647"/>
    </source>
</evidence>
<dbReference type="Pfam" id="PF00172">
    <property type="entry name" value="Zn_clus"/>
    <property type="match status" value="1"/>
</dbReference>
<organism evidence="3 4">
    <name type="scientific">Parathielavia hyrcaniae</name>
    <dbReference type="NCBI Taxonomy" id="113614"/>
    <lineage>
        <taxon>Eukaryota</taxon>
        <taxon>Fungi</taxon>
        <taxon>Dikarya</taxon>
        <taxon>Ascomycota</taxon>
        <taxon>Pezizomycotina</taxon>
        <taxon>Sordariomycetes</taxon>
        <taxon>Sordariomycetidae</taxon>
        <taxon>Sordariales</taxon>
        <taxon>Chaetomiaceae</taxon>
        <taxon>Parathielavia</taxon>
    </lineage>
</organism>
<sequence>MIGKVSSFVTRHDAPLSVPLVYGGPNIELGVRLSQLRRTCDECHKSKVKCHGTLDQACARCLKMGKECQYSMSGRAKRRRTSSLKLPEAASSAGFPLPLSPTDYDPAAGFISVSEHLTGAVSAPSCQPKILLTGNPGLAYLDPPVLTPAASIPHYGFAVPPAPQTIDFSSHFPDSASPACRCFTRCLEALEALSHAPTTSSQPFETIMHTNRSALRASADLLGCHRCTQVLGVPAAAAMLDSLLTRIGLRYVDAGIENVTAAIAAADPALATPTTETLTPSWTPAQPGETRTETMSLHLVWFAEQVELFETVFVGHGSVGGEGGGMVARVSGLVSVSGSVARLRKLVGDIARLRDWGMPDDGSRLCG</sequence>
<evidence type="ECO:0000256" key="1">
    <source>
        <dbReference type="ARBA" id="ARBA00023242"/>
    </source>
</evidence>
<dbReference type="PROSITE" id="PS00463">
    <property type="entry name" value="ZN2_CY6_FUNGAL_1"/>
    <property type="match status" value="1"/>
</dbReference>
<proteinExistence type="predicted"/>
<dbReference type="CDD" id="cd00067">
    <property type="entry name" value="GAL4"/>
    <property type="match status" value="1"/>
</dbReference>
<evidence type="ECO:0000259" key="2">
    <source>
        <dbReference type="PROSITE" id="PS50048"/>
    </source>
</evidence>
<dbReference type="GO" id="GO:0008270">
    <property type="term" value="F:zinc ion binding"/>
    <property type="evidence" value="ECO:0007669"/>
    <property type="project" value="InterPro"/>
</dbReference>
<evidence type="ECO:0000313" key="3">
    <source>
        <dbReference type="EMBL" id="KAK4104199.1"/>
    </source>
</evidence>
<dbReference type="Gene3D" id="4.10.240.10">
    <property type="entry name" value="Zn(2)-C6 fungal-type DNA-binding domain"/>
    <property type="match status" value="1"/>
</dbReference>
<dbReference type="GO" id="GO:0000981">
    <property type="term" value="F:DNA-binding transcription factor activity, RNA polymerase II-specific"/>
    <property type="evidence" value="ECO:0007669"/>
    <property type="project" value="InterPro"/>
</dbReference>
<dbReference type="InterPro" id="IPR001138">
    <property type="entry name" value="Zn2Cys6_DnaBD"/>
</dbReference>
<keyword evidence="1" id="KW-0539">Nucleus</keyword>
<dbReference type="PROSITE" id="PS50048">
    <property type="entry name" value="ZN2_CY6_FUNGAL_2"/>
    <property type="match status" value="1"/>
</dbReference>
<dbReference type="SMART" id="SM00066">
    <property type="entry name" value="GAL4"/>
    <property type="match status" value="1"/>
</dbReference>
<dbReference type="EMBL" id="MU863627">
    <property type="protein sequence ID" value="KAK4104199.1"/>
    <property type="molecule type" value="Genomic_DNA"/>
</dbReference>
<gene>
    <name evidence="3" type="ORF">N658DRAFT_557147</name>
</gene>